<reference evidence="1" key="1">
    <citation type="submission" date="2013-12" db="EMBL/GenBank/DDBJ databases">
        <authorList>
            <person name="Aslett M."/>
        </authorList>
    </citation>
    <scope>NUCLEOTIDE SEQUENCE [LARGE SCALE GENOMIC DNA]</scope>
    <source>
        <strain evidence="1">Lindley</strain>
    </source>
</reference>
<evidence type="ECO:0000313" key="1">
    <source>
        <dbReference type="Proteomes" id="UP000050741"/>
    </source>
</evidence>
<keyword evidence="1" id="KW-1185">Reference proteome</keyword>
<reference evidence="2" key="3">
    <citation type="submission" date="2016-06" db="UniProtKB">
        <authorList>
            <consortium name="WormBaseParasite"/>
        </authorList>
    </citation>
    <scope>IDENTIFICATION</scope>
</reference>
<reference evidence="1" key="2">
    <citation type="submission" date="2014-05" db="EMBL/GenBank/DDBJ databases">
        <title>The genome and life-stage specific transcriptomes of Globodera pallida elucidate key aspects of plant parasitism by a cyst nematode.</title>
        <authorList>
            <person name="Cotton J.A."/>
            <person name="Lilley C.J."/>
            <person name="Jones L.M."/>
            <person name="Kikuchi T."/>
            <person name="Reid A.J."/>
            <person name="Thorpe P."/>
            <person name="Tsai I.J."/>
            <person name="Beasley H."/>
            <person name="Blok V."/>
            <person name="Cock P.J.A."/>
            <person name="Van den Akker S.E."/>
            <person name="Holroyd N."/>
            <person name="Hunt M."/>
            <person name="Mantelin S."/>
            <person name="Naghra H."/>
            <person name="Pain A."/>
            <person name="Palomares-Rius J.E."/>
            <person name="Zarowiecki M."/>
            <person name="Berriman M."/>
            <person name="Jones J.T."/>
            <person name="Urwin P.E."/>
        </authorList>
    </citation>
    <scope>NUCLEOTIDE SEQUENCE [LARGE SCALE GENOMIC DNA]</scope>
    <source>
        <strain evidence="1">Lindley</strain>
    </source>
</reference>
<accession>A0A183BJ59</accession>
<organism evidence="1 2">
    <name type="scientific">Globodera pallida</name>
    <name type="common">Potato cyst nematode worm</name>
    <name type="synonym">Heterodera pallida</name>
    <dbReference type="NCBI Taxonomy" id="36090"/>
    <lineage>
        <taxon>Eukaryota</taxon>
        <taxon>Metazoa</taxon>
        <taxon>Ecdysozoa</taxon>
        <taxon>Nematoda</taxon>
        <taxon>Chromadorea</taxon>
        <taxon>Rhabditida</taxon>
        <taxon>Tylenchina</taxon>
        <taxon>Tylenchomorpha</taxon>
        <taxon>Tylenchoidea</taxon>
        <taxon>Heteroderidae</taxon>
        <taxon>Heteroderinae</taxon>
        <taxon>Globodera</taxon>
    </lineage>
</organism>
<dbReference type="Proteomes" id="UP000050741">
    <property type="component" value="Unassembled WGS sequence"/>
</dbReference>
<protein>
    <submittedName>
        <fullName evidence="2">Transposase</fullName>
    </submittedName>
</protein>
<proteinExistence type="predicted"/>
<evidence type="ECO:0000313" key="2">
    <source>
        <dbReference type="WBParaSite" id="GPLIN_000063800"/>
    </source>
</evidence>
<dbReference type="WBParaSite" id="GPLIN_000063800">
    <property type="protein sequence ID" value="GPLIN_000063800"/>
    <property type="gene ID" value="GPLIN_000063800"/>
</dbReference>
<name>A0A183BJ59_GLOPA</name>
<sequence>MAKRLVNKHRQAHQVNGLQHMAKRLINKRRQAPGTPYWEMVMKFPSEERKVVIQFCQWSDFSRLGQKMRMFLKKAEDTFVNRVDSLITENLIPIIGKNVCF</sequence>
<dbReference type="AlphaFoldDB" id="A0A183BJ59"/>